<accession>A0A081NIM3</accession>
<comment type="caution">
    <text evidence="2">The sequence shown here is derived from an EMBL/GenBank/DDBJ whole genome shotgun (WGS) entry which is preliminary data.</text>
</comment>
<evidence type="ECO:0000313" key="3">
    <source>
        <dbReference type="Proteomes" id="UP000028073"/>
    </source>
</evidence>
<organism evidence="2 3">
    <name type="scientific">Endozoicomonas numazuensis</name>
    <dbReference type="NCBI Taxonomy" id="1137799"/>
    <lineage>
        <taxon>Bacteria</taxon>
        <taxon>Pseudomonadati</taxon>
        <taxon>Pseudomonadota</taxon>
        <taxon>Gammaproteobacteria</taxon>
        <taxon>Oceanospirillales</taxon>
        <taxon>Endozoicomonadaceae</taxon>
        <taxon>Endozoicomonas</taxon>
    </lineage>
</organism>
<keyword evidence="1" id="KW-0472">Membrane</keyword>
<keyword evidence="3" id="KW-1185">Reference proteome</keyword>
<gene>
    <name evidence="2" type="ORF">GZ78_12305</name>
</gene>
<dbReference type="EMBL" id="JOKH01000002">
    <property type="protein sequence ID" value="KEQ18296.1"/>
    <property type="molecule type" value="Genomic_DNA"/>
</dbReference>
<keyword evidence="1" id="KW-1133">Transmembrane helix</keyword>
<name>A0A081NIM3_9GAMM</name>
<protein>
    <submittedName>
        <fullName evidence="2">Uncharacterized protein</fullName>
    </submittedName>
</protein>
<feature type="transmembrane region" description="Helical" evidence="1">
    <location>
        <begin position="6"/>
        <end position="27"/>
    </location>
</feature>
<reference evidence="2 3" key="1">
    <citation type="submission" date="2014-06" db="EMBL/GenBank/DDBJ databases">
        <title>Whole Genome Sequences of Three Symbiotic Endozoicomonas Bacteria.</title>
        <authorList>
            <person name="Neave M.J."/>
            <person name="Apprill A."/>
            <person name="Voolstra C.R."/>
        </authorList>
    </citation>
    <scope>NUCLEOTIDE SEQUENCE [LARGE SCALE GENOMIC DNA]</scope>
    <source>
        <strain evidence="2 3">DSM 25634</strain>
    </source>
</reference>
<dbReference type="AlphaFoldDB" id="A0A081NIM3"/>
<sequence length="108" mass="12754">MVTILGAGIYLYPSLLWIVFFFITYILHETLFADHIYYRRCCDYKWKVSDKDCQKAIFDGPVLLLPETLRSEEFSVFLKIKVRARLSGKLFDPALRILSVAQRHVQFF</sequence>
<dbReference type="STRING" id="1137799.GZ78_12305"/>
<proteinExistence type="predicted"/>
<evidence type="ECO:0000256" key="1">
    <source>
        <dbReference type="SAM" id="Phobius"/>
    </source>
</evidence>
<dbReference type="Proteomes" id="UP000028073">
    <property type="component" value="Unassembled WGS sequence"/>
</dbReference>
<evidence type="ECO:0000313" key="2">
    <source>
        <dbReference type="EMBL" id="KEQ18296.1"/>
    </source>
</evidence>
<keyword evidence="1" id="KW-0812">Transmembrane</keyword>